<evidence type="ECO:0000313" key="12">
    <source>
        <dbReference type="EMBL" id="QEN07131.1"/>
    </source>
</evidence>
<keyword evidence="5 8" id="KW-1133">Transmembrane helix</keyword>
<protein>
    <submittedName>
        <fullName evidence="12">Mechanosensitive ion channel</fullName>
    </submittedName>
</protein>
<feature type="compositionally biased region" description="Acidic residues" evidence="7">
    <location>
        <begin position="385"/>
        <end position="399"/>
    </location>
</feature>
<dbReference type="Pfam" id="PF21088">
    <property type="entry name" value="MS_channel_1st"/>
    <property type="match status" value="1"/>
</dbReference>
<keyword evidence="13" id="KW-1185">Reference proteome</keyword>
<feature type="transmembrane region" description="Helical" evidence="8">
    <location>
        <begin position="29"/>
        <end position="51"/>
    </location>
</feature>
<dbReference type="InterPro" id="IPR023408">
    <property type="entry name" value="MscS_beta-dom_sf"/>
</dbReference>
<evidence type="ECO:0000256" key="1">
    <source>
        <dbReference type="ARBA" id="ARBA00004651"/>
    </source>
</evidence>
<keyword evidence="3" id="KW-1003">Cell membrane</keyword>
<dbReference type="GO" id="GO:0005886">
    <property type="term" value="C:plasma membrane"/>
    <property type="evidence" value="ECO:0007669"/>
    <property type="project" value="UniProtKB-SubCell"/>
</dbReference>
<dbReference type="KEGG" id="ock:EXM22_03685"/>
<feature type="domain" description="Mechanosensitive ion channel transmembrane helices 2/3" evidence="11">
    <location>
        <begin position="167"/>
        <end position="206"/>
    </location>
</feature>
<dbReference type="InterPro" id="IPR011014">
    <property type="entry name" value="MscS_channel_TM-2"/>
</dbReference>
<dbReference type="Proteomes" id="UP000324209">
    <property type="component" value="Chromosome"/>
</dbReference>
<feature type="transmembrane region" description="Helical" evidence="8">
    <location>
        <begin position="71"/>
        <end position="92"/>
    </location>
</feature>
<feature type="region of interest" description="Disordered" evidence="7">
    <location>
        <begin position="376"/>
        <end position="399"/>
    </location>
</feature>
<comment type="subcellular location">
    <subcellularLocation>
        <location evidence="1">Cell membrane</location>
        <topology evidence="1">Multi-pass membrane protein</topology>
    </subcellularLocation>
</comment>
<dbReference type="Pfam" id="PF00924">
    <property type="entry name" value="MS_channel_2nd"/>
    <property type="match status" value="1"/>
</dbReference>
<dbReference type="SUPFAM" id="SSF82861">
    <property type="entry name" value="Mechanosensitive channel protein MscS (YggB), transmembrane region"/>
    <property type="match status" value="1"/>
</dbReference>
<evidence type="ECO:0000256" key="2">
    <source>
        <dbReference type="ARBA" id="ARBA00008017"/>
    </source>
</evidence>
<organism evidence="12 13">
    <name type="scientific">Oceanispirochaeta crateris</name>
    <dbReference type="NCBI Taxonomy" id="2518645"/>
    <lineage>
        <taxon>Bacteria</taxon>
        <taxon>Pseudomonadati</taxon>
        <taxon>Spirochaetota</taxon>
        <taxon>Spirochaetia</taxon>
        <taxon>Spirochaetales</taxon>
        <taxon>Spirochaetaceae</taxon>
        <taxon>Oceanispirochaeta</taxon>
    </lineage>
</organism>
<dbReference type="Pfam" id="PF21082">
    <property type="entry name" value="MS_channel_3rd"/>
    <property type="match status" value="1"/>
</dbReference>
<feature type="domain" description="Mechanosensitive ion channel MscS C-terminal" evidence="10">
    <location>
        <begin position="284"/>
        <end position="364"/>
    </location>
</feature>
<evidence type="ECO:0000259" key="10">
    <source>
        <dbReference type="Pfam" id="PF21082"/>
    </source>
</evidence>
<evidence type="ECO:0000256" key="8">
    <source>
        <dbReference type="SAM" id="Phobius"/>
    </source>
</evidence>
<dbReference type="PANTHER" id="PTHR30347">
    <property type="entry name" value="POTASSIUM CHANNEL RELATED"/>
    <property type="match status" value="1"/>
</dbReference>
<dbReference type="InterPro" id="IPR010920">
    <property type="entry name" value="LSM_dom_sf"/>
</dbReference>
<gene>
    <name evidence="12" type="ORF">EXM22_03685</name>
</gene>
<dbReference type="OrthoDB" id="9809206at2"/>
<evidence type="ECO:0000256" key="4">
    <source>
        <dbReference type="ARBA" id="ARBA00022692"/>
    </source>
</evidence>
<dbReference type="InterPro" id="IPR011066">
    <property type="entry name" value="MscS_channel_C_sf"/>
</dbReference>
<evidence type="ECO:0000259" key="9">
    <source>
        <dbReference type="Pfam" id="PF00924"/>
    </source>
</evidence>
<accession>A0A5C1QHS9</accession>
<dbReference type="RefSeq" id="WP_149485213.1">
    <property type="nucleotide sequence ID" value="NZ_CP036150.1"/>
</dbReference>
<evidence type="ECO:0000256" key="3">
    <source>
        <dbReference type="ARBA" id="ARBA00022475"/>
    </source>
</evidence>
<dbReference type="EMBL" id="CP036150">
    <property type="protein sequence ID" value="QEN07131.1"/>
    <property type="molecule type" value="Genomic_DNA"/>
</dbReference>
<dbReference type="InterPro" id="IPR049142">
    <property type="entry name" value="MS_channel_1st"/>
</dbReference>
<dbReference type="Gene3D" id="2.30.30.60">
    <property type="match status" value="1"/>
</dbReference>
<feature type="transmembrane region" description="Helical" evidence="8">
    <location>
        <begin position="169"/>
        <end position="190"/>
    </location>
</feature>
<comment type="similarity">
    <text evidence="2">Belongs to the MscS (TC 1.A.23) family.</text>
</comment>
<dbReference type="PANTHER" id="PTHR30347:SF1">
    <property type="entry name" value="MECHANOSENSITIVE CHANNEL MSCK"/>
    <property type="match status" value="1"/>
</dbReference>
<keyword evidence="6 8" id="KW-0472">Membrane</keyword>
<evidence type="ECO:0000256" key="7">
    <source>
        <dbReference type="SAM" id="MobiDB-lite"/>
    </source>
</evidence>
<dbReference type="Gene3D" id="3.30.70.100">
    <property type="match status" value="1"/>
</dbReference>
<reference evidence="12 13" key="1">
    <citation type="submission" date="2019-02" db="EMBL/GenBank/DDBJ databases">
        <title>Complete Genome Sequence and Methylome Analysis of free living Spirochaetas.</title>
        <authorList>
            <person name="Fomenkov A."/>
            <person name="Dubinina G."/>
            <person name="Leshcheva N."/>
            <person name="Mikheeva N."/>
            <person name="Grabovich M."/>
            <person name="Vincze T."/>
            <person name="Roberts R.J."/>
        </authorList>
    </citation>
    <scope>NUCLEOTIDE SEQUENCE [LARGE SCALE GENOMIC DNA]</scope>
    <source>
        <strain evidence="12 13">K2</strain>
    </source>
</reference>
<dbReference type="AlphaFoldDB" id="A0A5C1QHS9"/>
<feature type="transmembrane region" description="Helical" evidence="8">
    <location>
        <begin position="112"/>
        <end position="134"/>
    </location>
</feature>
<dbReference type="GO" id="GO:0008381">
    <property type="term" value="F:mechanosensitive monoatomic ion channel activity"/>
    <property type="evidence" value="ECO:0007669"/>
    <property type="project" value="UniProtKB-ARBA"/>
</dbReference>
<dbReference type="InterPro" id="IPR006685">
    <property type="entry name" value="MscS_channel_2nd"/>
</dbReference>
<dbReference type="SUPFAM" id="SSF50182">
    <property type="entry name" value="Sm-like ribonucleoproteins"/>
    <property type="match status" value="1"/>
</dbReference>
<dbReference type="InterPro" id="IPR049278">
    <property type="entry name" value="MS_channel_C"/>
</dbReference>
<evidence type="ECO:0000259" key="11">
    <source>
        <dbReference type="Pfam" id="PF21088"/>
    </source>
</evidence>
<feature type="domain" description="Mechanosensitive ion channel MscS" evidence="9">
    <location>
        <begin position="208"/>
        <end position="273"/>
    </location>
</feature>
<dbReference type="Gene3D" id="1.10.287.1260">
    <property type="match status" value="1"/>
</dbReference>
<feature type="transmembrane region" description="Helical" evidence="8">
    <location>
        <begin position="196"/>
        <end position="219"/>
    </location>
</feature>
<evidence type="ECO:0000256" key="6">
    <source>
        <dbReference type="ARBA" id="ARBA00023136"/>
    </source>
</evidence>
<dbReference type="InterPro" id="IPR052702">
    <property type="entry name" value="MscS-like_channel"/>
</dbReference>
<proteinExistence type="inferred from homology"/>
<keyword evidence="4 8" id="KW-0812">Transmembrane</keyword>
<evidence type="ECO:0000313" key="13">
    <source>
        <dbReference type="Proteomes" id="UP000324209"/>
    </source>
</evidence>
<name>A0A5C1QHS9_9SPIO</name>
<sequence length="399" mass="45026">MNLFKAFAEIMTRHISIGSFSLPFSAVGLITRVLLPFFAMLLLYGLINWIVKRILTLTRFKENTVQQTKKYTRLVLKILVIAGLAASIGNLLETEVYSWYRQFLGFLNSPFFVSGNTRISVVTLLMLVPVFYLASWSGKYAKRILDSSLFEQLGMDEAKRFSIGSMARYIVMTMAFLFGLSVVGIDLSALSVILGVLGLGLGFGLQSIVANFFAGLIIISTRPIKEGDRILVNGLDGIVQHIRFISTDIKTFENQNIIIPNSHFVDNAVHNYSYSDRQIVIENEVAVSYNSDLERVRILLEEINERNPYKLGGSENIVRIRSFGDNGINVCLRSLIRDVNFKFDAHSWTNMEIWKSFKLEGIEIPFPQRDVHIKSMPDPDAPIQMDEDGTVTVSEDPED</sequence>
<dbReference type="SUPFAM" id="SSF82689">
    <property type="entry name" value="Mechanosensitive channel protein MscS (YggB), C-terminal domain"/>
    <property type="match status" value="1"/>
</dbReference>
<evidence type="ECO:0000256" key="5">
    <source>
        <dbReference type="ARBA" id="ARBA00022989"/>
    </source>
</evidence>